<evidence type="ECO:0000256" key="2">
    <source>
        <dbReference type="ARBA" id="ARBA00009152"/>
    </source>
</evidence>
<dbReference type="NCBIfam" id="NF005996">
    <property type="entry name" value="PRK08123.1"/>
    <property type="match status" value="1"/>
</dbReference>
<accession>W4QDE3</accession>
<evidence type="ECO:0000256" key="7">
    <source>
        <dbReference type="ARBA" id="ARBA00049158"/>
    </source>
</evidence>
<feature type="domain" description="PHP" evidence="10">
    <location>
        <begin position="5"/>
        <end position="214"/>
    </location>
</feature>
<evidence type="ECO:0000256" key="3">
    <source>
        <dbReference type="ARBA" id="ARBA00013085"/>
    </source>
</evidence>
<keyword evidence="9" id="KW-0175">Coiled coil</keyword>
<evidence type="ECO:0000313" key="11">
    <source>
        <dbReference type="EMBL" id="GAE30081.1"/>
    </source>
</evidence>
<dbReference type="InterPro" id="IPR010140">
    <property type="entry name" value="Histidinol_P_phosphatase_HisJ"/>
</dbReference>
<dbReference type="EC" id="3.1.3.15" evidence="3 8"/>
<evidence type="ECO:0000256" key="9">
    <source>
        <dbReference type="SAM" id="Coils"/>
    </source>
</evidence>
<evidence type="ECO:0000259" key="10">
    <source>
        <dbReference type="Pfam" id="PF02811"/>
    </source>
</evidence>
<reference evidence="11" key="1">
    <citation type="journal article" date="2014" name="Genome Announc.">
        <title>Draft Genome Sequences of Three Alkaliphilic Bacillus Strains, Bacillus wakoensis JCM 9140T, Bacillus akibai JCM 9157T, and Bacillus hemicellulosilyticus JCM 9152T.</title>
        <authorList>
            <person name="Yuki M."/>
            <person name="Oshima K."/>
            <person name="Suda W."/>
            <person name="Oshida Y."/>
            <person name="Kitamura K."/>
            <person name="Iida T."/>
            <person name="Hattori M."/>
            <person name="Ohkuma M."/>
        </authorList>
    </citation>
    <scope>NUCLEOTIDE SEQUENCE [LARGE SCALE GENOMIC DNA]</scope>
    <source>
        <strain evidence="11">JCM 9152</strain>
    </source>
</reference>
<feature type="coiled-coil region" evidence="9">
    <location>
        <begin position="57"/>
        <end position="84"/>
    </location>
</feature>
<comment type="similarity">
    <text evidence="2 8">Belongs to the PHP hydrolase family. HisK subfamily.</text>
</comment>
<dbReference type="GO" id="GO:0004401">
    <property type="term" value="F:histidinol-phosphatase activity"/>
    <property type="evidence" value="ECO:0007669"/>
    <property type="project" value="UniProtKB-UniRule"/>
</dbReference>
<dbReference type="PANTHER" id="PTHR21039">
    <property type="entry name" value="HISTIDINOL PHOSPHATASE-RELATED"/>
    <property type="match status" value="1"/>
</dbReference>
<keyword evidence="5 8" id="KW-0378">Hydrolase</keyword>
<comment type="catalytic activity">
    <reaction evidence="7 8">
        <text>L-histidinol phosphate + H2O = L-histidinol + phosphate</text>
        <dbReference type="Rhea" id="RHEA:14465"/>
        <dbReference type="ChEBI" id="CHEBI:15377"/>
        <dbReference type="ChEBI" id="CHEBI:43474"/>
        <dbReference type="ChEBI" id="CHEBI:57699"/>
        <dbReference type="ChEBI" id="CHEBI:57980"/>
        <dbReference type="EC" id="3.1.3.15"/>
    </reaction>
</comment>
<gene>
    <name evidence="11" type="ORF">JCM9152_1477</name>
</gene>
<dbReference type="InterPro" id="IPR016195">
    <property type="entry name" value="Pol/histidinol_Pase-like"/>
</dbReference>
<dbReference type="CDD" id="cd12110">
    <property type="entry name" value="PHP_HisPPase_Hisj_like"/>
    <property type="match status" value="1"/>
</dbReference>
<evidence type="ECO:0000256" key="1">
    <source>
        <dbReference type="ARBA" id="ARBA00004970"/>
    </source>
</evidence>
<dbReference type="InterPro" id="IPR004013">
    <property type="entry name" value="PHP_dom"/>
</dbReference>
<keyword evidence="4 8" id="KW-0028">Amino-acid biosynthesis</keyword>
<name>W4QDE3_9BACI</name>
<dbReference type="Pfam" id="PF02811">
    <property type="entry name" value="PHP"/>
    <property type="match status" value="1"/>
</dbReference>
<comment type="pathway">
    <text evidence="1 8">Amino-acid biosynthesis; L-histidine biosynthesis; L-histidine from 5-phospho-alpha-D-ribose 1-diphosphate: step 8/9.</text>
</comment>
<protein>
    <recommendedName>
        <fullName evidence="3 8">Histidinol-phosphatase</fullName>
        <shortName evidence="8">HolPase</shortName>
        <ecNumber evidence="3 8">3.1.3.15</ecNumber>
    </recommendedName>
</protein>
<organism evidence="11 12">
    <name type="scientific">Halalkalibacter hemicellulosilyticusJCM 9152</name>
    <dbReference type="NCBI Taxonomy" id="1236971"/>
    <lineage>
        <taxon>Bacteria</taxon>
        <taxon>Bacillati</taxon>
        <taxon>Bacillota</taxon>
        <taxon>Bacilli</taxon>
        <taxon>Bacillales</taxon>
        <taxon>Bacillaceae</taxon>
        <taxon>Halalkalibacter</taxon>
    </lineage>
</organism>
<dbReference type="Proteomes" id="UP000018895">
    <property type="component" value="Unassembled WGS sequence"/>
</dbReference>
<keyword evidence="12" id="KW-1185">Reference proteome</keyword>
<evidence type="ECO:0000256" key="6">
    <source>
        <dbReference type="ARBA" id="ARBA00023102"/>
    </source>
</evidence>
<dbReference type="AlphaFoldDB" id="W4QDE3"/>
<dbReference type="PANTHER" id="PTHR21039:SF0">
    <property type="entry name" value="HISTIDINOL-PHOSPHATASE"/>
    <property type="match status" value="1"/>
</dbReference>
<dbReference type="Gene3D" id="3.20.20.140">
    <property type="entry name" value="Metal-dependent hydrolases"/>
    <property type="match status" value="1"/>
</dbReference>
<evidence type="ECO:0000256" key="8">
    <source>
        <dbReference type="RuleBase" id="RU366003"/>
    </source>
</evidence>
<proteinExistence type="inferred from homology"/>
<sequence length="278" mass="31584">MNIHDGHVHTPYCPHGTKDSLAAYCDEAIRLGRSGITFAEHAPLPTSFIDPTPDQDSAMKQSELHTYIDEIQQLKKEYQNHLAIYLGLEVDFIIGFETETKAFLEEYGPYLDDSILSVHFIQIGDQYVCLDYSPDAFSLICDQLGSIDAVHRLYYKTVYESVSAELGTYKPQRIGHMTLVQKFHKRFRTNTSHLNQITAILNKIKAKGYMLDYNGAGVIKPLCKEPYPYSTVIHQAKQMNIPLVYGSDAHQVKELNNGYHSLEFHEHLLTSATLNQGR</sequence>
<evidence type="ECO:0000256" key="4">
    <source>
        <dbReference type="ARBA" id="ARBA00022605"/>
    </source>
</evidence>
<dbReference type="EMBL" id="BAUU01000009">
    <property type="protein sequence ID" value="GAE30081.1"/>
    <property type="molecule type" value="Genomic_DNA"/>
</dbReference>
<evidence type="ECO:0000313" key="12">
    <source>
        <dbReference type="Proteomes" id="UP000018895"/>
    </source>
</evidence>
<dbReference type="STRING" id="1236971.JCM9152_1477"/>
<dbReference type="UniPathway" id="UPA00031">
    <property type="reaction ID" value="UER00013"/>
</dbReference>
<keyword evidence="6 8" id="KW-0368">Histidine biosynthesis</keyword>
<dbReference type="SUPFAM" id="SSF89550">
    <property type="entry name" value="PHP domain-like"/>
    <property type="match status" value="1"/>
</dbReference>
<dbReference type="NCBIfam" id="TIGR01856">
    <property type="entry name" value="hisJ_fam"/>
    <property type="match status" value="1"/>
</dbReference>
<evidence type="ECO:0000256" key="5">
    <source>
        <dbReference type="ARBA" id="ARBA00022801"/>
    </source>
</evidence>
<dbReference type="GO" id="GO:0000105">
    <property type="term" value="P:L-histidine biosynthetic process"/>
    <property type="evidence" value="ECO:0007669"/>
    <property type="project" value="UniProtKB-UniRule"/>
</dbReference>
<comment type="caution">
    <text evidence="11">The sequence shown here is derived from an EMBL/GenBank/DDBJ whole genome shotgun (WGS) entry which is preliminary data.</text>
</comment>
<dbReference type="GO" id="GO:0005737">
    <property type="term" value="C:cytoplasm"/>
    <property type="evidence" value="ECO:0007669"/>
    <property type="project" value="TreeGrafter"/>
</dbReference>